<reference evidence="4" key="1">
    <citation type="submission" date="2020-10" db="EMBL/GenBank/DDBJ databases">
        <title>Chromosome-scale genome assembly of the Allis shad, Alosa alosa.</title>
        <authorList>
            <person name="Margot Z."/>
            <person name="Christophe K."/>
            <person name="Cabau C."/>
            <person name="Louis A."/>
            <person name="Berthelot C."/>
            <person name="Parey E."/>
            <person name="Roest Crollius H."/>
            <person name="Montfort J."/>
            <person name="Robinson-Rechavi M."/>
            <person name="Bucao C."/>
            <person name="Bouchez O."/>
            <person name="Gislard M."/>
            <person name="Lluch J."/>
            <person name="Milhes M."/>
            <person name="Lampietro C."/>
            <person name="Lopez Roques C."/>
            <person name="Donnadieu C."/>
            <person name="Braasch I."/>
            <person name="Desvignes T."/>
            <person name="Postlethwait J."/>
            <person name="Bobe J."/>
            <person name="Guiguen Y."/>
        </authorList>
    </citation>
    <scope>NUCLEOTIDE SEQUENCE</scope>
    <source>
        <strain evidence="4">M-15738</strain>
        <tissue evidence="4">Blood</tissue>
    </source>
</reference>
<evidence type="ECO:0008006" key="6">
    <source>
        <dbReference type="Google" id="ProtNLM"/>
    </source>
</evidence>
<keyword evidence="5" id="KW-1185">Reference proteome</keyword>
<feature type="compositionally biased region" description="Polar residues" evidence="3">
    <location>
        <begin position="566"/>
        <end position="582"/>
    </location>
</feature>
<dbReference type="AlphaFoldDB" id="A0AAV6GTK2"/>
<accession>A0AAV6GTK2</accession>
<dbReference type="Pfam" id="PF00612">
    <property type="entry name" value="IQ"/>
    <property type="match status" value="2"/>
</dbReference>
<evidence type="ECO:0000256" key="2">
    <source>
        <dbReference type="SAM" id="Coils"/>
    </source>
</evidence>
<keyword evidence="1" id="KW-0677">Repeat</keyword>
<feature type="region of interest" description="Disordered" evidence="3">
    <location>
        <begin position="498"/>
        <end position="529"/>
    </location>
</feature>
<dbReference type="PANTHER" id="PTHR22590:SF3">
    <property type="entry name" value="IQ DOMAIN-CONTAINING PROTEIN E"/>
    <property type="match status" value="1"/>
</dbReference>
<feature type="compositionally biased region" description="Low complexity" evidence="3">
    <location>
        <begin position="500"/>
        <end position="516"/>
    </location>
</feature>
<feature type="compositionally biased region" description="Polar residues" evidence="3">
    <location>
        <begin position="52"/>
        <end position="76"/>
    </location>
</feature>
<evidence type="ECO:0000256" key="1">
    <source>
        <dbReference type="ARBA" id="ARBA00022737"/>
    </source>
</evidence>
<dbReference type="InterPro" id="IPR000048">
    <property type="entry name" value="IQ_motif_EF-hand-BS"/>
</dbReference>
<dbReference type="PROSITE" id="PS50096">
    <property type="entry name" value="IQ"/>
    <property type="match status" value="2"/>
</dbReference>
<dbReference type="PANTHER" id="PTHR22590">
    <property type="entry name" value="MYOSIN MOTOR DOMAIN-CONTAINING PROTEIN"/>
    <property type="match status" value="1"/>
</dbReference>
<dbReference type="Proteomes" id="UP000823561">
    <property type="component" value="Chromosome 7"/>
</dbReference>
<feature type="region of interest" description="Disordered" evidence="3">
    <location>
        <begin position="566"/>
        <end position="599"/>
    </location>
</feature>
<dbReference type="EMBL" id="JADWDJ010000007">
    <property type="protein sequence ID" value="KAG5278473.1"/>
    <property type="molecule type" value="Genomic_DNA"/>
</dbReference>
<gene>
    <name evidence="4" type="ORF">AALO_G00099370</name>
</gene>
<feature type="coiled-coil region" evidence="2">
    <location>
        <begin position="398"/>
        <end position="489"/>
    </location>
</feature>
<keyword evidence="2" id="KW-0175">Coiled coil</keyword>
<organism evidence="4 5">
    <name type="scientific">Alosa alosa</name>
    <name type="common">allis shad</name>
    <dbReference type="NCBI Taxonomy" id="278164"/>
    <lineage>
        <taxon>Eukaryota</taxon>
        <taxon>Metazoa</taxon>
        <taxon>Chordata</taxon>
        <taxon>Craniata</taxon>
        <taxon>Vertebrata</taxon>
        <taxon>Euteleostomi</taxon>
        <taxon>Actinopterygii</taxon>
        <taxon>Neopterygii</taxon>
        <taxon>Teleostei</taxon>
        <taxon>Clupei</taxon>
        <taxon>Clupeiformes</taxon>
        <taxon>Clupeoidei</taxon>
        <taxon>Clupeidae</taxon>
        <taxon>Alosa</taxon>
    </lineage>
</organism>
<proteinExistence type="predicted"/>
<protein>
    <recommendedName>
        <fullName evidence="6">IQ domain-containing protein E</fullName>
    </recommendedName>
</protein>
<feature type="compositionally biased region" description="Acidic residues" evidence="3">
    <location>
        <begin position="681"/>
        <end position="699"/>
    </location>
</feature>
<evidence type="ECO:0000256" key="3">
    <source>
        <dbReference type="SAM" id="MobiDB-lite"/>
    </source>
</evidence>
<feature type="region of interest" description="Disordered" evidence="3">
    <location>
        <begin position="634"/>
        <end position="749"/>
    </location>
</feature>
<comment type="caution">
    <text evidence="4">The sequence shown here is derived from an EMBL/GenBank/DDBJ whole genome shotgun (WGS) entry which is preliminary data.</text>
</comment>
<evidence type="ECO:0000313" key="4">
    <source>
        <dbReference type="EMBL" id="KAG5278473.1"/>
    </source>
</evidence>
<name>A0AAV6GTK2_9TELE</name>
<evidence type="ECO:0000313" key="5">
    <source>
        <dbReference type="Proteomes" id="UP000823561"/>
    </source>
</evidence>
<feature type="compositionally biased region" description="Low complexity" evidence="3">
    <location>
        <begin position="642"/>
        <end position="665"/>
    </location>
</feature>
<feature type="region of interest" description="Disordered" evidence="3">
    <location>
        <begin position="16"/>
        <end position="125"/>
    </location>
</feature>
<sequence length="749" mass="84011">MSLGASDFLTDEELEELGEDGHSHITYVSDSDKKVRKKKTLSKPPLSPRSPYLTSASLNPRRSVASTWRTALSQSPMKGDYELPQSRTAMPATTPEYLKEAFGMKKPKHSRSATNGYVPGTPDFKEKEDMYDEILELKKALQAQKEDGDRMKAKLRRLEEENTKKEKQIQQLLDPTRGPEYTRSLVDKKTDGKSVVHGLKQKVLRLEQQCREKETALSKLQSELRTTNMEEMKITMETYYEEVQRLRVLLESAEKSNKIESTENRRQQKVLRATVLKLTQSVKQLEEENARLKEEAEQEVSIVTESPANRAKGYMEWSKQRLVRRLLDTERRLEELRHRHTAKDSAVKKNTEDSHLITTATRPEECAVKGTLMAARRETVSVSTETDRSGSTAGDGVVAELRQECVRLKGVARRLREERSALQESLAKKDEELRGVATAREEAAKEAEKILSERMAEHENQAQQYREEIQNLSAKIRDKQNQLEEEKKLTLVHDCNQVQEDPSSEGPSSSSAATAANDEEQSRRDQAAKVIQTHWHAHRIRDIVLIQSALRSHLSRQKHLLTLREQASATHSNNTQSNQSQDGGPGVRRPSTSRDGLEEEEVTLLQSVFRGHLRRCTHIADRAAVEREAGAAVKGTLPPPLSSLSSSSSSSSSSSVTPAAAASSVIHTPAAQHSCRPQPEGSEDEEIEEEIAEEDADDDYSSHNASSKPPKITVESDQKQAGGNCDSDDSDDIIVSPSRPMGRRMSLLF</sequence>
<dbReference type="InterPro" id="IPR052318">
    <property type="entry name" value="CellDiv_DevSignal_Domain"/>
</dbReference>